<evidence type="ECO:0000256" key="3">
    <source>
        <dbReference type="ARBA" id="ARBA00020749"/>
    </source>
</evidence>
<reference evidence="7" key="4">
    <citation type="submission" date="2025-05" db="UniProtKB">
        <authorList>
            <consortium name="Ensembl"/>
        </authorList>
    </citation>
    <scope>IDENTIFICATION</scope>
    <source>
        <strain evidence="7">breed Abyssinian</strain>
    </source>
</reference>
<keyword evidence="8" id="KW-1185">Reference proteome</keyword>
<evidence type="ECO:0000313" key="8">
    <source>
        <dbReference type="Proteomes" id="UP000823872"/>
    </source>
</evidence>
<sequence length="146" mass="16268">MPPYHGSFEGNGHESQNYLFGCDLKADNDYHFNVDKVGNEHQSYLRMACAGAGTKEELNVVESEAMNYYGNPIKITLATLKMSVQPTVSLGGLEIIPPVVLQLKCDSRPVHTSGQNFIAVEDDAESEEEEGRGYETPWYIWKAFCS</sequence>
<keyword evidence="4" id="KW-0143">Chaperone</keyword>
<reference evidence="7" key="1">
    <citation type="journal article" date="2007" name="Genome Res.">
        <title>Initial sequence and comparative analysis of the cat genome.</title>
        <authorList>
            <person name="Pontius J.U."/>
            <person name="Mullikin J.C."/>
            <person name="Smith D.R."/>
            <person name="Lindblad-Toh K."/>
            <person name="Gnerre S."/>
            <person name="Clamp M."/>
            <person name="Chang J."/>
            <person name="Stephens R."/>
            <person name="Neelam B."/>
            <person name="Volfovsky N."/>
            <person name="Schaffer A.A."/>
            <person name="Agarwala R."/>
            <person name="Narfstrom K."/>
            <person name="Murphy W.J."/>
            <person name="Giger U."/>
            <person name="Roca A.L."/>
            <person name="Antunes A."/>
            <person name="Menotti-Raymond M."/>
            <person name="Yuhki N."/>
            <person name="Pecon-Slattery J."/>
            <person name="Johnson W.E."/>
            <person name="Bourque G."/>
            <person name="Tesler G."/>
            <person name="O'Brien S.J."/>
        </authorList>
    </citation>
    <scope>NUCLEOTIDE SEQUENCE [LARGE SCALE GENOMIC DNA]</scope>
    <source>
        <strain evidence="7">Abyssinian</strain>
    </source>
</reference>
<name>A0ABI7WBA1_FELCA</name>
<dbReference type="Ensembl" id="ENSFCTT00005011947.1">
    <property type="protein sequence ID" value="ENSFCTP00005007603.1"/>
    <property type="gene ID" value="ENSFCTG00005004431.1"/>
</dbReference>
<dbReference type="InterPro" id="IPR004301">
    <property type="entry name" value="Nucleoplasmin"/>
</dbReference>
<evidence type="ECO:0000256" key="2">
    <source>
        <dbReference type="ARBA" id="ARBA00010744"/>
    </source>
</evidence>
<comment type="similarity">
    <text evidence="2">Belongs to the nucleoplasmin family.</text>
</comment>
<proteinExistence type="inferred from homology"/>
<dbReference type="InterPro" id="IPR036824">
    <property type="entry name" value="Nucleoplasmin_core_dom_sf"/>
</dbReference>
<reference evidence="8" key="3">
    <citation type="submission" date="2021-02" db="EMBL/GenBank/DDBJ databases">
        <title>Safari Cat Assemblies.</title>
        <authorList>
            <person name="Bredemeyer K.R."/>
            <person name="Murphy W.J."/>
        </authorList>
    </citation>
    <scope>NUCLEOTIDE SEQUENCE [LARGE SCALE GENOMIC DNA]</scope>
</reference>
<dbReference type="GeneTree" id="ENSGT00940000153052"/>
<keyword evidence="5" id="KW-0539">Nucleus</keyword>
<organism evidence="7 8">
    <name type="scientific">Felis catus</name>
    <name type="common">Cat</name>
    <name type="synonym">Felis silvestris catus</name>
    <dbReference type="NCBI Taxonomy" id="9685"/>
    <lineage>
        <taxon>Eukaryota</taxon>
        <taxon>Metazoa</taxon>
        <taxon>Chordata</taxon>
        <taxon>Craniata</taxon>
        <taxon>Vertebrata</taxon>
        <taxon>Euteleostomi</taxon>
        <taxon>Mammalia</taxon>
        <taxon>Eutheria</taxon>
        <taxon>Laurasiatheria</taxon>
        <taxon>Carnivora</taxon>
        <taxon>Feliformia</taxon>
        <taxon>Felidae</taxon>
        <taxon>Felinae</taxon>
        <taxon>Felis</taxon>
    </lineage>
</organism>
<comment type="subcellular location">
    <subcellularLocation>
        <location evidence="1">Nucleus</location>
        <location evidence="1">Nucleoplasm</location>
    </subcellularLocation>
</comment>
<dbReference type="PANTHER" id="PTHR22747">
    <property type="entry name" value="NUCLEOPLASMIN"/>
    <property type="match status" value="1"/>
</dbReference>
<dbReference type="Pfam" id="PF03066">
    <property type="entry name" value="Nucleoplasmin"/>
    <property type="match status" value="1"/>
</dbReference>
<evidence type="ECO:0000256" key="5">
    <source>
        <dbReference type="ARBA" id="ARBA00023242"/>
    </source>
</evidence>
<protein>
    <recommendedName>
        <fullName evidence="3">Nucleophosmin</fullName>
    </recommendedName>
</protein>
<dbReference type="Proteomes" id="UP000823872">
    <property type="component" value="Chromosome D2"/>
</dbReference>
<evidence type="ECO:0000259" key="6">
    <source>
        <dbReference type="Pfam" id="PF03066"/>
    </source>
</evidence>
<dbReference type="Ensembl" id="ENSFCTT00005011951.1">
    <property type="protein sequence ID" value="ENSFCTP00005007607.1"/>
    <property type="gene ID" value="ENSFCTG00005004431.1"/>
</dbReference>
<reference evidence="7" key="2">
    <citation type="submission" date="2011-09" db="EMBL/GenBank/DDBJ databases">
        <title>Sequence assembly of the Felis catus genome version 6.2.</title>
        <authorList>
            <person name="Hillier L.W."/>
            <person name="Warren W."/>
            <person name="Obrien S."/>
            <person name="Wilson R.K."/>
        </authorList>
    </citation>
    <scope>NUCLEOTIDE SEQUENCE [LARGE SCALE GENOMIC DNA]</scope>
    <source>
        <strain evidence="7">Abyssinian</strain>
    </source>
</reference>
<feature type="domain" description="Nucleoplasmin core" evidence="6">
    <location>
        <begin position="19"/>
        <end position="117"/>
    </location>
</feature>
<evidence type="ECO:0000256" key="1">
    <source>
        <dbReference type="ARBA" id="ARBA00004642"/>
    </source>
</evidence>
<accession>A0ABI7WBA1</accession>
<dbReference type="SUPFAM" id="SSF69203">
    <property type="entry name" value="Nucleoplasmin-like core domain"/>
    <property type="match status" value="1"/>
</dbReference>
<evidence type="ECO:0000256" key="4">
    <source>
        <dbReference type="ARBA" id="ARBA00023186"/>
    </source>
</evidence>
<dbReference type="InterPro" id="IPR024057">
    <property type="entry name" value="Nucleoplasmin_core_dom"/>
</dbReference>
<evidence type="ECO:0000313" key="7">
    <source>
        <dbReference type="Ensembl" id="ENSFCTP00005007603.1"/>
    </source>
</evidence>
<dbReference type="Gene3D" id="2.60.120.340">
    <property type="entry name" value="Nucleoplasmin core domain"/>
    <property type="match status" value="1"/>
</dbReference>
<dbReference type="PANTHER" id="PTHR22747:SF28">
    <property type="entry name" value="NUCLEOPHOSMIN"/>
    <property type="match status" value="1"/>
</dbReference>